<dbReference type="InterPro" id="IPR041186">
    <property type="entry name" value="DUF3823_C"/>
</dbReference>
<feature type="domain" description="DUF3823" evidence="1">
    <location>
        <begin position="52"/>
        <end position="139"/>
    </location>
</feature>
<dbReference type="Pfam" id="PF18003">
    <property type="entry name" value="DUF3823_C"/>
    <property type="match status" value="1"/>
</dbReference>
<dbReference type="Pfam" id="PF12866">
    <property type="entry name" value="DUF3823"/>
    <property type="match status" value="1"/>
</dbReference>
<evidence type="ECO:0008006" key="5">
    <source>
        <dbReference type="Google" id="ProtNLM"/>
    </source>
</evidence>
<reference evidence="4" key="1">
    <citation type="journal article" date="2019" name="Int. J. Syst. Evol. Microbiol.">
        <title>The Global Catalogue of Microorganisms (GCM) 10K type strain sequencing project: providing services to taxonomists for standard genome sequencing and annotation.</title>
        <authorList>
            <consortium name="The Broad Institute Genomics Platform"/>
            <consortium name="The Broad Institute Genome Sequencing Center for Infectious Disease"/>
            <person name="Wu L."/>
            <person name="Ma J."/>
        </authorList>
    </citation>
    <scope>NUCLEOTIDE SEQUENCE [LARGE SCALE GENOMIC DNA]</scope>
    <source>
        <strain evidence="4">CGMCC 1.15342</strain>
    </source>
</reference>
<dbReference type="Gene3D" id="2.60.40.2060">
    <property type="match status" value="1"/>
</dbReference>
<evidence type="ECO:0000259" key="1">
    <source>
        <dbReference type="Pfam" id="PF12866"/>
    </source>
</evidence>
<gene>
    <name evidence="3" type="ORF">GCM10011386_03770</name>
</gene>
<keyword evidence="4" id="KW-1185">Reference proteome</keyword>
<name>A0ABQ1KYI4_9SPHI</name>
<sequence length="251" mass="27816">MLAAIAKGGKNTGSMRHLKTNYVRMKRLLAIVAWAVLASACELDNYDAPNAQLSGNIIDAETNELVQQDIIRGTTIKLIEHGYDPVQPQYLRVKNDGTYANTLLFANTYTIQPELRNFVQVEEQEIQIGSDTKLDFRVQPYIRVKEASIVKEGTKIVATFKLQQTVPEVVSRIGLYADAEPIVGEPIRDVAAEVQLGRTVDEDETFTLVIDAADNRAVLKSGNQYFFRVGALINVPEAKFNYAPAVAITVD</sequence>
<evidence type="ECO:0000259" key="2">
    <source>
        <dbReference type="Pfam" id="PF18003"/>
    </source>
</evidence>
<comment type="caution">
    <text evidence="3">The sequence shown here is derived from an EMBL/GenBank/DDBJ whole genome shotgun (WGS) entry which is preliminary data.</text>
</comment>
<accession>A0ABQ1KYI4</accession>
<evidence type="ECO:0000313" key="3">
    <source>
        <dbReference type="EMBL" id="GGC15227.1"/>
    </source>
</evidence>
<evidence type="ECO:0000313" key="4">
    <source>
        <dbReference type="Proteomes" id="UP000597338"/>
    </source>
</evidence>
<dbReference type="Proteomes" id="UP000597338">
    <property type="component" value="Unassembled WGS sequence"/>
</dbReference>
<dbReference type="Gene3D" id="2.60.40.1120">
    <property type="entry name" value="Carboxypeptidase-like, regulatory domain"/>
    <property type="match status" value="1"/>
</dbReference>
<proteinExistence type="predicted"/>
<feature type="domain" description="DUF3823" evidence="2">
    <location>
        <begin position="142"/>
        <end position="246"/>
    </location>
</feature>
<dbReference type="EMBL" id="BMIK01000001">
    <property type="protein sequence ID" value="GGC15227.1"/>
    <property type="molecule type" value="Genomic_DNA"/>
</dbReference>
<organism evidence="3 4">
    <name type="scientific">Parapedobacter defluvii</name>
    <dbReference type="NCBI Taxonomy" id="2045106"/>
    <lineage>
        <taxon>Bacteria</taxon>
        <taxon>Pseudomonadati</taxon>
        <taxon>Bacteroidota</taxon>
        <taxon>Sphingobacteriia</taxon>
        <taxon>Sphingobacteriales</taxon>
        <taxon>Sphingobacteriaceae</taxon>
        <taxon>Parapedobacter</taxon>
    </lineage>
</organism>
<protein>
    <recommendedName>
        <fullName evidence="5">DUF3823 domain-containing protein</fullName>
    </recommendedName>
</protein>
<dbReference type="InterPro" id="IPR024278">
    <property type="entry name" value="DUF3823_N"/>
</dbReference>